<feature type="compositionally biased region" description="Basic residues" evidence="6">
    <location>
        <begin position="857"/>
        <end position="870"/>
    </location>
</feature>
<dbReference type="Pfam" id="PF05485">
    <property type="entry name" value="THAP"/>
    <property type="match status" value="1"/>
</dbReference>
<dbReference type="InterPro" id="IPR011335">
    <property type="entry name" value="Restrct_endonuc-II-like"/>
</dbReference>
<protein>
    <recommendedName>
        <fullName evidence="7">THAP-type domain-containing protein</fullName>
    </recommendedName>
</protein>
<feature type="compositionally biased region" description="Basic and acidic residues" evidence="6">
    <location>
        <begin position="871"/>
        <end position="887"/>
    </location>
</feature>
<dbReference type="GO" id="GO:0006281">
    <property type="term" value="P:DNA repair"/>
    <property type="evidence" value="ECO:0007669"/>
    <property type="project" value="UniProtKB-ARBA"/>
</dbReference>
<sequence length="1153" mass="133413">MDFSVSPKRKCCVHNCKDQFLPRHRFPNPKHYSELFKRWLMILRPRNYINYTDFEIYIYNTFRVCERHFEAHNIIAGSRRGLKYTAIPTLYLEEIPCSSKQADEILSCSQLNVEQFNLQVPEDESHKSKQEMEAEYGIEISGSSEQFNQEAPEDTLNKRTQPMEVNSVRVIKKRRLSLLKDVGVTRSSQLDPRANLLYKKLTTWSVKMARMARKITSYKIRLQKAQLCNSEGFQKIMSQVNNYTHQFILSQIRNQERALKCRRYTLEDKILALSLYKASGKGYRLLSKIFALPHPRTLSKLLQKIPLQPGINEIIFKSLQENIRGMKKDDKICILMFDEMSIDVNVYYNRHNDIIVGIEDFGHKRSSKLADHVNLFMLRGLHRQWRQPVSFTFSSGPVTCENLKYQLTEVIKNCLEIGLDVVATVCDQGASNQAAINSLIKDTREHFLREGQENRLFGFLVNNQEIVPFYDVPHLLKGIRNNLLNKDLHFVMNNKKGIASWKHIVKFHNLDSSEPTLRLCSKLTDEHVVPEKIKKMKVSYCTQVFSYTVGSLMMRLSKWGAHGQQFGCSLSNVVLQKEKMQGIRSSLHLKCNMCNETFKLDTSDASVNRDAVLAMMAIGSGFSHLEQVTSSLEIPCMSSRMYTALHDEVSEAWEETSLRTMKEAAEEEKQIALRNKDVDKNGVPCITQNQLRLRWAVCKAISFRKSEPIQFQEKVNNLKKDLGNCISHVFGEHKDCAALKYFCDAAPIAHGSVVTDLKHTDLHEKLESFINVLVHHARSLIHDVDSNIVEHFNSIIAKYIGGKRVNYTKKRSYQSRCAAAVVAHNTKQPLFTVKKYLSNGLTPKRYAIKAELRSIRRNNLKKQKPKKPKCRDKENDRTSNNKDYGDSCKKPDLNLEDYELAKQIFLENLHKSDHEIEKIERATQTQESCSLWYIERRKRLTASKFGDVCRRREYTSCKVLVDSIIYSKHFFSQACDYGKRNEKNAREAVEQVVGAKIQPCGLFIDSSHPFLAASPDGLIGDMGILEVKCPWSAREMTPEEGISKRKILFWSSKGEVNQNHKWYYQIQGQLHITRRQYCVFAAWTPKGLKTETILKDDQFWKTEMEEKLVSFYMKCLLPELVDPRKVRNMPIRDPDTILQAIENRKRKLQAESN</sequence>
<keyword evidence="9" id="KW-1185">Reference proteome</keyword>
<proteinExistence type="predicted"/>
<dbReference type="AlphaFoldDB" id="A0A5N4B0Y5"/>
<dbReference type="SUPFAM" id="SSF57716">
    <property type="entry name" value="Glucocorticoid receptor-like (DNA-binding domain)"/>
    <property type="match status" value="1"/>
</dbReference>
<dbReference type="GO" id="GO:0003677">
    <property type="term" value="F:DNA binding"/>
    <property type="evidence" value="ECO:0007669"/>
    <property type="project" value="UniProtKB-UniRule"/>
</dbReference>
<dbReference type="Pfam" id="PF09588">
    <property type="entry name" value="YqaJ"/>
    <property type="match status" value="1"/>
</dbReference>
<evidence type="ECO:0000256" key="6">
    <source>
        <dbReference type="SAM" id="MobiDB-lite"/>
    </source>
</evidence>
<dbReference type="EMBL" id="VVIM01000001">
    <property type="protein sequence ID" value="KAB0803257.1"/>
    <property type="molecule type" value="Genomic_DNA"/>
</dbReference>
<dbReference type="GO" id="GO:0008270">
    <property type="term" value="F:zinc ion binding"/>
    <property type="evidence" value="ECO:0007669"/>
    <property type="project" value="UniProtKB-KW"/>
</dbReference>
<evidence type="ECO:0000259" key="7">
    <source>
        <dbReference type="PROSITE" id="PS50950"/>
    </source>
</evidence>
<feature type="region of interest" description="Disordered" evidence="6">
    <location>
        <begin position="857"/>
        <end position="887"/>
    </location>
</feature>
<dbReference type="CDD" id="cd22343">
    <property type="entry name" value="PDDEXK_lambda_exonuclease-like"/>
    <property type="match status" value="1"/>
</dbReference>
<dbReference type="InterPro" id="IPR021896">
    <property type="entry name" value="THAP9-like_HTH"/>
</dbReference>
<dbReference type="Pfam" id="PF20700">
    <property type="entry name" value="Mutator"/>
    <property type="match status" value="1"/>
</dbReference>
<dbReference type="InterPro" id="IPR051703">
    <property type="entry name" value="NF-kappa-B_Signaling_Reg"/>
</dbReference>
<dbReference type="PANTHER" id="PTHR46609:SF8">
    <property type="entry name" value="YQAJ VIRAL RECOMBINASE DOMAIN-CONTAINING PROTEIN"/>
    <property type="match status" value="1"/>
</dbReference>
<evidence type="ECO:0000256" key="4">
    <source>
        <dbReference type="ARBA" id="ARBA00023125"/>
    </source>
</evidence>
<accession>A0A5N4B0Y5</accession>
<name>A0A5N4B0Y5_PHOPY</name>
<evidence type="ECO:0000313" key="8">
    <source>
        <dbReference type="EMBL" id="KAB0803257.1"/>
    </source>
</evidence>
<gene>
    <name evidence="8" type="ORF">PPYR_00227</name>
</gene>
<dbReference type="SMART" id="SM00980">
    <property type="entry name" value="THAP"/>
    <property type="match status" value="1"/>
</dbReference>
<dbReference type="PROSITE" id="PS50950">
    <property type="entry name" value="ZF_THAP"/>
    <property type="match status" value="1"/>
</dbReference>
<dbReference type="InterPro" id="IPR006612">
    <property type="entry name" value="THAP_Znf"/>
</dbReference>
<reference evidence="8 9" key="1">
    <citation type="journal article" date="2018" name="Elife">
        <title>Firefly genomes illuminate parallel origins of bioluminescence in beetles.</title>
        <authorList>
            <person name="Fallon T.R."/>
            <person name="Lower S.E."/>
            <person name="Chang C.H."/>
            <person name="Bessho-Uehara M."/>
            <person name="Martin G.J."/>
            <person name="Bewick A.J."/>
            <person name="Behringer M."/>
            <person name="Debat H.J."/>
            <person name="Wong I."/>
            <person name="Day J.C."/>
            <person name="Suvorov A."/>
            <person name="Silva C.J."/>
            <person name="Stanger-Hall K.F."/>
            <person name="Hall D.W."/>
            <person name="Schmitz R.J."/>
            <person name="Nelson D.R."/>
            <person name="Lewis S.M."/>
            <person name="Shigenobu S."/>
            <person name="Bybee S.M."/>
            <person name="Larracuente A.M."/>
            <person name="Oba Y."/>
            <person name="Weng J.K."/>
        </authorList>
    </citation>
    <scope>NUCLEOTIDE SEQUENCE [LARGE SCALE GENOMIC DNA]</scope>
    <source>
        <strain evidence="8">1611_PpyrPB1</strain>
        <tissue evidence="8">Whole body</tissue>
    </source>
</reference>
<dbReference type="Gene3D" id="3.90.320.10">
    <property type="match status" value="1"/>
</dbReference>
<dbReference type="InterPro" id="IPR019080">
    <property type="entry name" value="YqaJ_viral_recombinase"/>
</dbReference>
<dbReference type="InParanoid" id="A0A5N4B0Y5"/>
<comment type="caution">
    <text evidence="8">The sequence shown here is derived from an EMBL/GenBank/DDBJ whole genome shotgun (WGS) entry which is preliminary data.</text>
</comment>
<keyword evidence="2 5" id="KW-0863">Zinc-finger</keyword>
<evidence type="ECO:0000256" key="1">
    <source>
        <dbReference type="ARBA" id="ARBA00022723"/>
    </source>
</evidence>
<dbReference type="InterPro" id="IPR049012">
    <property type="entry name" value="Mutator_transp_dom"/>
</dbReference>
<feature type="domain" description="THAP-type" evidence="7">
    <location>
        <begin position="6"/>
        <end position="91"/>
    </location>
</feature>
<keyword evidence="3" id="KW-0862">Zinc</keyword>
<dbReference type="Pfam" id="PF21787">
    <property type="entry name" value="TNP-like_RNaseH_N"/>
    <property type="match status" value="1"/>
</dbReference>
<evidence type="ECO:0000256" key="2">
    <source>
        <dbReference type="ARBA" id="ARBA00022771"/>
    </source>
</evidence>
<dbReference type="SMART" id="SM00692">
    <property type="entry name" value="DM3"/>
    <property type="match status" value="1"/>
</dbReference>
<keyword evidence="1" id="KW-0479">Metal-binding</keyword>
<evidence type="ECO:0000256" key="5">
    <source>
        <dbReference type="PROSITE-ProRule" id="PRU00309"/>
    </source>
</evidence>
<evidence type="ECO:0000256" key="3">
    <source>
        <dbReference type="ARBA" id="ARBA00022833"/>
    </source>
</evidence>
<dbReference type="Proteomes" id="UP000327044">
    <property type="component" value="Unassembled WGS sequence"/>
</dbReference>
<dbReference type="Pfam" id="PF12017">
    <property type="entry name" value="Tnp_P_element"/>
    <property type="match status" value="1"/>
</dbReference>
<dbReference type="PANTHER" id="PTHR46609">
    <property type="entry name" value="EXONUCLEASE, PHAGE-TYPE/RECB, C-TERMINAL DOMAIN-CONTAINING PROTEIN"/>
    <property type="match status" value="1"/>
</dbReference>
<dbReference type="SUPFAM" id="SSF52980">
    <property type="entry name" value="Restriction endonuclease-like"/>
    <property type="match status" value="1"/>
</dbReference>
<dbReference type="InterPro" id="IPR011604">
    <property type="entry name" value="PDDEXK-like_dom_sf"/>
</dbReference>
<keyword evidence="4 5" id="KW-0238">DNA-binding</keyword>
<evidence type="ECO:0000313" key="9">
    <source>
        <dbReference type="Proteomes" id="UP000327044"/>
    </source>
</evidence>
<organism evidence="8 9">
    <name type="scientific">Photinus pyralis</name>
    <name type="common">Common eastern firefly</name>
    <name type="synonym">Lampyris pyralis</name>
    <dbReference type="NCBI Taxonomy" id="7054"/>
    <lineage>
        <taxon>Eukaryota</taxon>
        <taxon>Metazoa</taxon>
        <taxon>Ecdysozoa</taxon>
        <taxon>Arthropoda</taxon>
        <taxon>Hexapoda</taxon>
        <taxon>Insecta</taxon>
        <taxon>Pterygota</taxon>
        <taxon>Neoptera</taxon>
        <taxon>Endopterygota</taxon>
        <taxon>Coleoptera</taxon>
        <taxon>Polyphaga</taxon>
        <taxon>Elateriformia</taxon>
        <taxon>Elateroidea</taxon>
        <taxon>Lampyridae</taxon>
        <taxon>Lampyrinae</taxon>
        <taxon>Photinus</taxon>
    </lineage>
</organism>
<dbReference type="InterPro" id="IPR048365">
    <property type="entry name" value="TNP-like_RNaseH_N"/>
</dbReference>